<name>A0A1I5YC19_9BACI</name>
<accession>A0A1I5YC19</accession>
<dbReference type="AlphaFoldDB" id="A0A1I5YC19"/>
<proteinExistence type="predicted"/>
<dbReference type="EMBL" id="FOXD01000040">
    <property type="protein sequence ID" value="SFQ41775.1"/>
    <property type="molecule type" value="Genomic_DNA"/>
</dbReference>
<organism evidence="1 2">
    <name type="scientific">Salibacterium halotolerans</name>
    <dbReference type="NCBI Taxonomy" id="1884432"/>
    <lineage>
        <taxon>Bacteria</taxon>
        <taxon>Bacillati</taxon>
        <taxon>Bacillota</taxon>
        <taxon>Bacilli</taxon>
        <taxon>Bacillales</taxon>
        <taxon>Bacillaceae</taxon>
    </lineage>
</organism>
<evidence type="ECO:0000313" key="2">
    <source>
        <dbReference type="Proteomes" id="UP000198892"/>
    </source>
</evidence>
<reference evidence="2" key="1">
    <citation type="submission" date="2016-10" db="EMBL/GenBank/DDBJ databases">
        <authorList>
            <person name="Varghese N."/>
            <person name="Submissions S."/>
        </authorList>
    </citation>
    <scope>NUCLEOTIDE SEQUENCE [LARGE SCALE GENOMIC DNA]</scope>
    <source>
        <strain evidence="2">S7</strain>
    </source>
</reference>
<gene>
    <name evidence="1" type="ORF">SAMN05518683_1402</name>
</gene>
<keyword evidence="2" id="KW-1185">Reference proteome</keyword>
<evidence type="ECO:0000313" key="1">
    <source>
        <dbReference type="EMBL" id="SFQ41775.1"/>
    </source>
</evidence>
<dbReference type="Proteomes" id="UP000198892">
    <property type="component" value="Unassembled WGS sequence"/>
</dbReference>
<protein>
    <submittedName>
        <fullName evidence="1">Uncharacterized protein</fullName>
    </submittedName>
</protein>
<sequence length="54" mass="6402">MDFKKLKEKDNLFDLPAEEALERLGNLIDISMDLQRSDGIQHAMQQMDKLHRFQ</sequence>
<dbReference type="STRING" id="1884432.SAMN05518683_1402"/>